<protein>
    <submittedName>
        <fullName evidence="2">Uncharacterized protein</fullName>
    </submittedName>
</protein>
<comment type="caution">
    <text evidence="2">The sequence shown here is derived from an EMBL/GenBank/DDBJ whole genome shotgun (WGS) entry which is preliminary data.</text>
</comment>
<evidence type="ECO:0000313" key="3">
    <source>
        <dbReference type="Proteomes" id="UP001301769"/>
    </source>
</evidence>
<reference evidence="2" key="1">
    <citation type="journal article" date="2023" name="Mol. Phylogenet. Evol.">
        <title>Genome-scale phylogeny and comparative genomics of the fungal order Sordariales.</title>
        <authorList>
            <person name="Hensen N."/>
            <person name="Bonometti L."/>
            <person name="Westerberg I."/>
            <person name="Brannstrom I.O."/>
            <person name="Guillou S."/>
            <person name="Cros-Aarteil S."/>
            <person name="Calhoun S."/>
            <person name="Haridas S."/>
            <person name="Kuo A."/>
            <person name="Mondo S."/>
            <person name="Pangilinan J."/>
            <person name="Riley R."/>
            <person name="LaButti K."/>
            <person name="Andreopoulos B."/>
            <person name="Lipzen A."/>
            <person name="Chen C."/>
            <person name="Yan M."/>
            <person name="Daum C."/>
            <person name="Ng V."/>
            <person name="Clum A."/>
            <person name="Steindorff A."/>
            <person name="Ohm R.A."/>
            <person name="Martin F."/>
            <person name="Silar P."/>
            <person name="Natvig D.O."/>
            <person name="Lalanne C."/>
            <person name="Gautier V."/>
            <person name="Ament-Velasquez S.L."/>
            <person name="Kruys A."/>
            <person name="Hutchinson M.I."/>
            <person name="Powell A.J."/>
            <person name="Barry K."/>
            <person name="Miller A.N."/>
            <person name="Grigoriev I.V."/>
            <person name="Debuchy R."/>
            <person name="Gladieux P."/>
            <person name="Hiltunen Thoren M."/>
            <person name="Johannesson H."/>
        </authorList>
    </citation>
    <scope>NUCLEOTIDE SEQUENCE</scope>
    <source>
        <strain evidence="2">PSN293</strain>
    </source>
</reference>
<keyword evidence="3" id="KW-1185">Reference proteome</keyword>
<dbReference type="EMBL" id="MU858052">
    <property type="protein sequence ID" value="KAK4218575.1"/>
    <property type="molecule type" value="Genomic_DNA"/>
</dbReference>
<dbReference type="Proteomes" id="UP001301769">
    <property type="component" value="Unassembled WGS sequence"/>
</dbReference>
<keyword evidence="1" id="KW-0472">Membrane</keyword>
<keyword evidence="1" id="KW-1133">Transmembrane helix</keyword>
<keyword evidence="1" id="KW-0812">Transmembrane</keyword>
<feature type="transmembrane region" description="Helical" evidence="1">
    <location>
        <begin position="12"/>
        <end position="32"/>
    </location>
</feature>
<reference evidence="2" key="2">
    <citation type="submission" date="2023-05" db="EMBL/GenBank/DDBJ databases">
        <authorList>
            <consortium name="Lawrence Berkeley National Laboratory"/>
            <person name="Steindorff A."/>
            <person name="Hensen N."/>
            <person name="Bonometti L."/>
            <person name="Westerberg I."/>
            <person name="Brannstrom I.O."/>
            <person name="Guillou S."/>
            <person name="Cros-Aarteil S."/>
            <person name="Calhoun S."/>
            <person name="Haridas S."/>
            <person name="Kuo A."/>
            <person name="Mondo S."/>
            <person name="Pangilinan J."/>
            <person name="Riley R."/>
            <person name="Labutti K."/>
            <person name="Andreopoulos B."/>
            <person name="Lipzen A."/>
            <person name="Chen C."/>
            <person name="Yanf M."/>
            <person name="Daum C."/>
            <person name="Ng V."/>
            <person name="Clum A."/>
            <person name="Ohm R."/>
            <person name="Martin F."/>
            <person name="Silar P."/>
            <person name="Natvig D."/>
            <person name="Lalanne C."/>
            <person name="Gautier V."/>
            <person name="Ament-Velasquez S.L."/>
            <person name="Kruys A."/>
            <person name="Hutchinson M.I."/>
            <person name="Powell A.J."/>
            <person name="Barry K."/>
            <person name="Miller A.N."/>
            <person name="Grigoriev I.V."/>
            <person name="Debuchy R."/>
            <person name="Gladieux P."/>
            <person name="Thoren M.H."/>
            <person name="Johannesson H."/>
        </authorList>
    </citation>
    <scope>NUCLEOTIDE SEQUENCE</scope>
    <source>
        <strain evidence="2">PSN293</strain>
    </source>
</reference>
<proteinExistence type="predicted"/>
<feature type="transmembrane region" description="Helical" evidence="1">
    <location>
        <begin position="38"/>
        <end position="62"/>
    </location>
</feature>
<gene>
    <name evidence="2" type="ORF">QBC37DRAFT_412003</name>
</gene>
<dbReference type="AlphaFoldDB" id="A0AAN7BEV6"/>
<organism evidence="2 3">
    <name type="scientific">Rhypophila decipiens</name>
    <dbReference type="NCBI Taxonomy" id="261697"/>
    <lineage>
        <taxon>Eukaryota</taxon>
        <taxon>Fungi</taxon>
        <taxon>Dikarya</taxon>
        <taxon>Ascomycota</taxon>
        <taxon>Pezizomycotina</taxon>
        <taxon>Sordariomycetes</taxon>
        <taxon>Sordariomycetidae</taxon>
        <taxon>Sordariales</taxon>
        <taxon>Naviculisporaceae</taxon>
        <taxon>Rhypophila</taxon>
    </lineage>
</organism>
<evidence type="ECO:0000256" key="1">
    <source>
        <dbReference type="SAM" id="Phobius"/>
    </source>
</evidence>
<accession>A0AAN7BEV6</accession>
<name>A0AAN7BEV6_9PEZI</name>
<evidence type="ECO:0000313" key="2">
    <source>
        <dbReference type="EMBL" id="KAK4218575.1"/>
    </source>
</evidence>
<sequence length="75" mass="8414">MVKRLDPFTTGVLFCSDMLLLNSSCFCYSLVLECVWPRLFPVSICCCCCACACEGSGCYLLFTFLPASFFYYSPI</sequence>